<dbReference type="SUPFAM" id="SSF75005">
    <property type="entry name" value="Arabinanase/levansucrase/invertase"/>
    <property type="match status" value="1"/>
</dbReference>
<dbReference type="Pfam" id="PF08244">
    <property type="entry name" value="Glyco_hydro_32C"/>
    <property type="match status" value="1"/>
</dbReference>
<feature type="signal peptide" evidence="5">
    <location>
        <begin position="1"/>
        <end position="22"/>
    </location>
</feature>
<dbReference type="PANTHER" id="PTHR42800:SF1">
    <property type="entry name" value="EXOINULINASE INUD (AFU_ORTHOLOGUE AFUA_5G00480)"/>
    <property type="match status" value="1"/>
</dbReference>
<evidence type="ECO:0000256" key="3">
    <source>
        <dbReference type="ARBA" id="ARBA00023295"/>
    </source>
</evidence>
<accession>A0ABR7E8E7</accession>
<protein>
    <submittedName>
        <fullName evidence="9">DUF4980 domain-containing protein</fullName>
    </submittedName>
</protein>
<dbReference type="EMBL" id="JACOOI010000030">
    <property type="protein sequence ID" value="MBC5645409.1"/>
    <property type="molecule type" value="Genomic_DNA"/>
</dbReference>
<dbReference type="InterPro" id="IPR013320">
    <property type="entry name" value="ConA-like_dom_sf"/>
</dbReference>
<evidence type="ECO:0000259" key="6">
    <source>
        <dbReference type="Pfam" id="PF00251"/>
    </source>
</evidence>
<dbReference type="Proteomes" id="UP000644010">
    <property type="component" value="Unassembled WGS sequence"/>
</dbReference>
<proteinExistence type="inferred from homology"/>
<evidence type="ECO:0000256" key="1">
    <source>
        <dbReference type="ARBA" id="ARBA00009902"/>
    </source>
</evidence>
<dbReference type="Gene3D" id="2.115.10.20">
    <property type="entry name" value="Glycosyl hydrolase domain, family 43"/>
    <property type="match status" value="1"/>
</dbReference>
<evidence type="ECO:0000259" key="8">
    <source>
        <dbReference type="Pfam" id="PF16352"/>
    </source>
</evidence>
<evidence type="ECO:0000256" key="2">
    <source>
        <dbReference type="ARBA" id="ARBA00022801"/>
    </source>
</evidence>
<feature type="chain" id="PRO_5046697068" evidence="5">
    <location>
        <begin position="23"/>
        <end position="549"/>
    </location>
</feature>
<evidence type="ECO:0000313" key="10">
    <source>
        <dbReference type="Proteomes" id="UP000644010"/>
    </source>
</evidence>
<comment type="similarity">
    <text evidence="1 4">Belongs to the glycosyl hydrolase 32 family.</text>
</comment>
<dbReference type="Pfam" id="PF16352">
    <property type="entry name" value="DUF4980"/>
    <property type="match status" value="1"/>
</dbReference>
<dbReference type="InterPro" id="IPR013189">
    <property type="entry name" value="Glyco_hydro_32_C"/>
</dbReference>
<evidence type="ECO:0000259" key="7">
    <source>
        <dbReference type="Pfam" id="PF08244"/>
    </source>
</evidence>
<name>A0ABR7E8E7_9BACT</name>
<sequence>MNYGKLLTLSGMMLVLSAGMNAEDITLKITKRYLNLPVSHQQERAVMTLAVDGKRVRSFDIRLAPAQPDYWVFCDVSSFKGKQLKISYPGEVAGLDKIYQADEIAGQDSLYKETNRPQIHYTQRRGWNNDPNGLIYYEGEYHLFYQHNPYERDWGNMHWGHAVSKDLVHWEELPLALFPDEHGTMFSGSAVIDYNNTAGFNKGGTPAMVAIYTADSPEKQVQCIAYSLDKGRTWTKYEGNPIIDSKAKWNSHDTRDPKVFWHEPSGKWVLVLNERDGHSIYNSDDLKNWTYESHITGFWECPELFELPVDGDVNNTKWVMYGASGTYMTGTFDGKTFVPESGKHYYSTGTIYAAQTYNNIPASDGRRIQIGWGRISHPGMPFNGTMLLPTVLSLRTTKEGIRLFSEPIKELETLQTLKGQWKDLTAGKANELMQPYNQADCLRIRATLKLSHATSAGLSLYGQNLLDYDMNFNRVNGVFYSPEDMTSMEISVDMILDRTSVEVFVDGGAYSYSMERRPDHANKTGFNFWGNNIEVTNLEVYSLSSIWNK</sequence>
<dbReference type="InterPro" id="IPR023296">
    <property type="entry name" value="Glyco_hydro_beta-prop_sf"/>
</dbReference>
<comment type="caution">
    <text evidence="9">The sequence shown here is derived from an EMBL/GenBank/DDBJ whole genome shotgun (WGS) entry which is preliminary data.</text>
</comment>
<dbReference type="InterPro" id="IPR032313">
    <property type="entry name" value="DUF4980"/>
</dbReference>
<keyword evidence="2 4" id="KW-0378">Hydrolase</keyword>
<organism evidence="9 10">
    <name type="scientific">Parabacteroides segnis</name>
    <dbReference type="NCBI Taxonomy" id="2763058"/>
    <lineage>
        <taxon>Bacteria</taxon>
        <taxon>Pseudomonadati</taxon>
        <taxon>Bacteroidota</taxon>
        <taxon>Bacteroidia</taxon>
        <taxon>Bacteroidales</taxon>
        <taxon>Tannerellaceae</taxon>
        <taxon>Parabacteroides</taxon>
    </lineage>
</organism>
<evidence type="ECO:0000256" key="4">
    <source>
        <dbReference type="RuleBase" id="RU362110"/>
    </source>
</evidence>
<dbReference type="CDD" id="cd18622">
    <property type="entry name" value="GH32_Inu-like"/>
    <property type="match status" value="1"/>
</dbReference>
<keyword evidence="5" id="KW-0732">Signal</keyword>
<dbReference type="InterPro" id="IPR013148">
    <property type="entry name" value="Glyco_hydro_32_N"/>
</dbReference>
<dbReference type="InterPro" id="IPR001362">
    <property type="entry name" value="Glyco_hydro_32"/>
</dbReference>
<dbReference type="Pfam" id="PF00251">
    <property type="entry name" value="Glyco_hydro_32N"/>
    <property type="match status" value="1"/>
</dbReference>
<evidence type="ECO:0000256" key="5">
    <source>
        <dbReference type="SAM" id="SignalP"/>
    </source>
</evidence>
<keyword evidence="10" id="KW-1185">Reference proteome</keyword>
<feature type="domain" description="Glycosyl hydrolase family 32 N-terminal" evidence="6">
    <location>
        <begin position="120"/>
        <end position="404"/>
    </location>
</feature>
<dbReference type="SMART" id="SM00640">
    <property type="entry name" value="Glyco_32"/>
    <property type="match status" value="1"/>
</dbReference>
<evidence type="ECO:0000313" key="9">
    <source>
        <dbReference type="EMBL" id="MBC5645409.1"/>
    </source>
</evidence>
<feature type="domain" description="Glycosyl hydrolase family 32 C-terminal" evidence="7">
    <location>
        <begin position="451"/>
        <end position="541"/>
    </location>
</feature>
<reference evidence="9 10" key="1">
    <citation type="submission" date="2020-08" db="EMBL/GenBank/DDBJ databases">
        <title>Genome public.</title>
        <authorList>
            <person name="Liu C."/>
            <person name="Sun Q."/>
        </authorList>
    </citation>
    <scope>NUCLEOTIDE SEQUENCE [LARGE SCALE GENOMIC DNA]</scope>
    <source>
        <strain evidence="9 10">BX2</strain>
    </source>
</reference>
<keyword evidence="3 4" id="KW-0326">Glycosidase</keyword>
<gene>
    <name evidence="9" type="ORF">H8S77_21225</name>
</gene>
<dbReference type="PANTHER" id="PTHR42800">
    <property type="entry name" value="EXOINULINASE INUD (AFU_ORTHOLOGUE AFUA_5G00480)"/>
    <property type="match status" value="1"/>
</dbReference>
<dbReference type="SUPFAM" id="SSF49899">
    <property type="entry name" value="Concanavalin A-like lectins/glucanases"/>
    <property type="match status" value="1"/>
</dbReference>
<feature type="domain" description="DUF4980" evidence="8">
    <location>
        <begin position="28"/>
        <end position="87"/>
    </location>
</feature>
<dbReference type="Gene3D" id="2.60.120.560">
    <property type="entry name" value="Exo-inulinase, domain 1"/>
    <property type="match status" value="1"/>
</dbReference>